<dbReference type="SMART" id="SM00369">
    <property type="entry name" value="LRR_TYP"/>
    <property type="match status" value="4"/>
</dbReference>
<dbReference type="Gene3D" id="3.80.10.10">
    <property type="entry name" value="Ribonuclease Inhibitor"/>
    <property type="match status" value="2"/>
</dbReference>
<dbReference type="Gene3D" id="3.30.200.20">
    <property type="entry name" value="Phosphorylase Kinase, domain 1"/>
    <property type="match status" value="1"/>
</dbReference>
<dbReference type="EC" id="2.7.11.1" evidence="2"/>
<comment type="subcellular location">
    <subcellularLocation>
        <location evidence="1">Membrane</location>
    </subcellularLocation>
</comment>
<dbReference type="PROSITE" id="PS50011">
    <property type="entry name" value="PROTEIN_KINASE_DOM"/>
    <property type="match status" value="1"/>
</dbReference>
<dbReference type="PANTHER" id="PTHR45974">
    <property type="entry name" value="RECEPTOR-LIKE PROTEIN 55"/>
    <property type="match status" value="1"/>
</dbReference>
<sequence length="900" mass="99370">MYCAVIPLIITNNRFDWIAACSISVYADSDADYLSAFREKMVNFGVSQMPYAKFGRILIVCLFLASVAIIANSQRTPQGEVNALRSIKNSLTDPYKNLRNWNKGDPCTSNWTGVICHILTPTDGYLHITELLLLDKNLSGTLSPELGRFPYMKILDFMWNNISGIIPKETGNITSLELLLLSGNQLIGSLPEELGKLSNLNRIQVDENHISGPIPLSFSNLSKARHIHMNNNSLSGPIPPELSRLSVLVHLLLDNNNLSGHLPPELSELTNLLILQLDNNNFSGSTIPSSYGNMTRLLKLSLSNCSLYGDIPNWSNMLSVAYIDLSNNTLNGIVPGSFSELPLLQKLSLANNLLSGSVPSSIWQNRILNASERLILLQGNPLCSNRTLIQFCRPNEEHPSNLINITRVDGCSPQLCKPPYEYAPASPGMPCFCAAPLYIGYRLKSPGFYDFVPYLSDFEEELSSGLGVNIHQLAINSAIWQKGPRLRMHLKIFPPYRNNRLQLVNDSEVLRIRDLFSGWRIKDNHVFGPFEFLNFTLSDAYADFLPPSSSGISKGALAGIILGTIAGSVVLSAFVSLLILRRRIHKHHQLSSKRLLSRSSIKIDGVKDFTYSEMAQATNNFDSSSLVGQGGYGKVYRGVLADGKVVAVKRAQEGSLQGEKEFLTEIELLSRLHHRNLVSLTGYCDDQGEQMLAYEFVPNGTLRDHLSVSEFDGNAPSHVSTVVKGTPGYLDPEYFLTHKLTDKSDVYSLGVVFLELLTGMHPIYHGKNIVREVNIAYNSGIVFSVIDERMGSYPSECVQKFVNLALKCCKDDPDERPSMAQVVRELDNIWMMMPDKDSETSEYPGKEVMSSPASSSRVSYPGKEAMSSLASSSIVTTSYGSEYVSGSDLISGAIPGVAPR</sequence>
<keyword evidence="8" id="KW-0677">Repeat</keyword>
<dbReference type="InterPro" id="IPR011009">
    <property type="entry name" value="Kinase-like_dom_sf"/>
</dbReference>
<feature type="transmembrane region" description="Helical" evidence="20">
    <location>
        <begin position="556"/>
        <end position="580"/>
    </location>
</feature>
<dbReference type="PROSITE" id="PS00107">
    <property type="entry name" value="PROTEIN_KINASE_ATP"/>
    <property type="match status" value="1"/>
</dbReference>
<evidence type="ECO:0000256" key="3">
    <source>
        <dbReference type="ARBA" id="ARBA00022527"/>
    </source>
</evidence>
<feature type="region of interest" description="Disordered" evidence="19">
    <location>
        <begin position="837"/>
        <end position="860"/>
    </location>
</feature>
<evidence type="ECO:0000256" key="17">
    <source>
        <dbReference type="ARBA" id="ARBA00048679"/>
    </source>
</evidence>
<dbReference type="Pfam" id="PF08263">
    <property type="entry name" value="LRRNT_2"/>
    <property type="match status" value="1"/>
</dbReference>
<evidence type="ECO:0000256" key="14">
    <source>
        <dbReference type="ARBA" id="ARBA00023170"/>
    </source>
</evidence>
<keyword evidence="9 18" id="KW-0547">Nucleotide-binding</keyword>
<dbReference type="InterPro" id="IPR001245">
    <property type="entry name" value="Ser-Thr/Tyr_kinase_cat_dom"/>
</dbReference>
<dbReference type="Pfam" id="PF13855">
    <property type="entry name" value="LRR_8"/>
    <property type="match status" value="1"/>
</dbReference>
<evidence type="ECO:0000256" key="12">
    <source>
        <dbReference type="ARBA" id="ARBA00022989"/>
    </source>
</evidence>
<evidence type="ECO:0000256" key="18">
    <source>
        <dbReference type="PROSITE-ProRule" id="PRU10141"/>
    </source>
</evidence>
<accession>A0A8X8XKU3</accession>
<keyword evidence="11 18" id="KW-0067">ATP-binding</keyword>
<evidence type="ECO:0000256" key="9">
    <source>
        <dbReference type="ARBA" id="ARBA00022741"/>
    </source>
</evidence>
<name>A0A8X8XKU3_SALSN</name>
<keyword evidence="13 20" id="KW-0472">Membrane</keyword>
<dbReference type="PANTHER" id="PTHR45974:SF134">
    <property type="entry name" value="OS01G0960400 PROTEIN"/>
    <property type="match status" value="1"/>
</dbReference>
<comment type="caution">
    <text evidence="22">The sequence shown here is derived from an EMBL/GenBank/DDBJ whole genome shotgun (WGS) entry which is preliminary data.</text>
</comment>
<evidence type="ECO:0000256" key="5">
    <source>
        <dbReference type="ARBA" id="ARBA00022679"/>
    </source>
</evidence>
<evidence type="ECO:0000256" key="2">
    <source>
        <dbReference type="ARBA" id="ARBA00012513"/>
    </source>
</evidence>
<dbReference type="InterPro" id="IPR017441">
    <property type="entry name" value="Protein_kinase_ATP_BS"/>
</dbReference>
<evidence type="ECO:0000313" key="22">
    <source>
        <dbReference type="EMBL" id="KAG6415538.1"/>
    </source>
</evidence>
<dbReference type="Proteomes" id="UP000298416">
    <property type="component" value="Unassembled WGS sequence"/>
</dbReference>
<dbReference type="InterPro" id="IPR003591">
    <property type="entry name" value="Leu-rich_rpt_typical-subtyp"/>
</dbReference>
<keyword evidence="7" id="KW-0732">Signal</keyword>
<protein>
    <recommendedName>
        <fullName evidence="2">non-specific serine/threonine protein kinase</fullName>
        <ecNumber evidence="2">2.7.11.1</ecNumber>
    </recommendedName>
</protein>
<dbReference type="InterPro" id="IPR013210">
    <property type="entry name" value="LRR_N_plant-typ"/>
</dbReference>
<keyword evidence="15" id="KW-0325">Glycoprotein</keyword>
<comment type="catalytic activity">
    <reaction evidence="16">
        <text>L-threonyl-[protein] + ATP = O-phospho-L-threonyl-[protein] + ADP + H(+)</text>
        <dbReference type="Rhea" id="RHEA:46608"/>
        <dbReference type="Rhea" id="RHEA-COMP:11060"/>
        <dbReference type="Rhea" id="RHEA-COMP:11605"/>
        <dbReference type="ChEBI" id="CHEBI:15378"/>
        <dbReference type="ChEBI" id="CHEBI:30013"/>
        <dbReference type="ChEBI" id="CHEBI:30616"/>
        <dbReference type="ChEBI" id="CHEBI:61977"/>
        <dbReference type="ChEBI" id="CHEBI:456216"/>
        <dbReference type="EC" id="2.7.11.1"/>
    </reaction>
</comment>
<dbReference type="EMBL" id="PNBA02000008">
    <property type="protein sequence ID" value="KAG6415538.1"/>
    <property type="molecule type" value="Genomic_DNA"/>
</dbReference>
<evidence type="ECO:0000256" key="16">
    <source>
        <dbReference type="ARBA" id="ARBA00047899"/>
    </source>
</evidence>
<evidence type="ECO:0000256" key="20">
    <source>
        <dbReference type="SAM" id="Phobius"/>
    </source>
</evidence>
<dbReference type="SUPFAM" id="SSF52058">
    <property type="entry name" value="L domain-like"/>
    <property type="match status" value="1"/>
</dbReference>
<proteinExistence type="predicted"/>
<keyword evidence="23" id="KW-1185">Reference proteome</keyword>
<keyword evidence="6 20" id="KW-0812">Transmembrane</keyword>
<keyword evidence="14" id="KW-0675">Receptor</keyword>
<evidence type="ECO:0000259" key="21">
    <source>
        <dbReference type="PROSITE" id="PS50011"/>
    </source>
</evidence>
<evidence type="ECO:0000256" key="1">
    <source>
        <dbReference type="ARBA" id="ARBA00004370"/>
    </source>
</evidence>
<dbReference type="Pfam" id="PF00069">
    <property type="entry name" value="Pkinase"/>
    <property type="match status" value="1"/>
</dbReference>
<reference evidence="22" key="1">
    <citation type="submission" date="2018-01" db="EMBL/GenBank/DDBJ databases">
        <authorList>
            <person name="Mao J.F."/>
        </authorList>
    </citation>
    <scope>NUCLEOTIDE SEQUENCE</scope>
    <source>
        <strain evidence="22">Huo1</strain>
        <tissue evidence="22">Leaf</tissue>
    </source>
</reference>
<dbReference type="AlphaFoldDB" id="A0A8X8XKU3"/>
<evidence type="ECO:0000256" key="15">
    <source>
        <dbReference type="ARBA" id="ARBA00023180"/>
    </source>
</evidence>
<gene>
    <name evidence="22" type="ORF">SASPL_122950</name>
</gene>
<evidence type="ECO:0000256" key="10">
    <source>
        <dbReference type="ARBA" id="ARBA00022777"/>
    </source>
</evidence>
<organism evidence="22">
    <name type="scientific">Salvia splendens</name>
    <name type="common">Scarlet sage</name>
    <dbReference type="NCBI Taxonomy" id="180675"/>
    <lineage>
        <taxon>Eukaryota</taxon>
        <taxon>Viridiplantae</taxon>
        <taxon>Streptophyta</taxon>
        <taxon>Embryophyta</taxon>
        <taxon>Tracheophyta</taxon>
        <taxon>Spermatophyta</taxon>
        <taxon>Magnoliopsida</taxon>
        <taxon>eudicotyledons</taxon>
        <taxon>Gunneridae</taxon>
        <taxon>Pentapetalae</taxon>
        <taxon>asterids</taxon>
        <taxon>lamiids</taxon>
        <taxon>Lamiales</taxon>
        <taxon>Lamiaceae</taxon>
        <taxon>Nepetoideae</taxon>
        <taxon>Mentheae</taxon>
        <taxon>Salviinae</taxon>
        <taxon>Salvia</taxon>
        <taxon>Salvia subgen. Calosphace</taxon>
        <taxon>core Calosphace</taxon>
    </lineage>
</organism>
<dbReference type="FunFam" id="3.30.200.20:FF:000328">
    <property type="entry name" value="Leucine-rich repeat protein kinase family protein"/>
    <property type="match status" value="1"/>
</dbReference>
<dbReference type="Pfam" id="PF07714">
    <property type="entry name" value="PK_Tyr_Ser-Thr"/>
    <property type="match status" value="1"/>
</dbReference>
<dbReference type="InterPro" id="IPR001611">
    <property type="entry name" value="Leu-rich_rpt"/>
</dbReference>
<feature type="compositionally biased region" description="Low complexity" evidence="19">
    <location>
        <begin position="850"/>
        <end position="859"/>
    </location>
</feature>
<keyword evidence="4" id="KW-0433">Leucine-rich repeat</keyword>
<evidence type="ECO:0000256" key="6">
    <source>
        <dbReference type="ARBA" id="ARBA00022692"/>
    </source>
</evidence>
<dbReference type="GO" id="GO:0051707">
    <property type="term" value="P:response to other organism"/>
    <property type="evidence" value="ECO:0007669"/>
    <property type="project" value="UniProtKB-ARBA"/>
</dbReference>
<evidence type="ECO:0000256" key="11">
    <source>
        <dbReference type="ARBA" id="ARBA00022840"/>
    </source>
</evidence>
<keyword evidence="10" id="KW-0418">Kinase</keyword>
<evidence type="ECO:0000256" key="7">
    <source>
        <dbReference type="ARBA" id="ARBA00022729"/>
    </source>
</evidence>
<keyword evidence="3" id="KW-0723">Serine/threonine-protein kinase</keyword>
<dbReference type="InterPro" id="IPR032675">
    <property type="entry name" value="LRR_dom_sf"/>
</dbReference>
<keyword evidence="12 20" id="KW-1133">Transmembrane helix</keyword>
<evidence type="ECO:0000256" key="8">
    <source>
        <dbReference type="ARBA" id="ARBA00022737"/>
    </source>
</evidence>
<keyword evidence="5" id="KW-0808">Transferase</keyword>
<dbReference type="Gene3D" id="1.10.510.10">
    <property type="entry name" value="Transferase(Phosphotransferase) domain 1"/>
    <property type="match status" value="1"/>
</dbReference>
<evidence type="ECO:0000256" key="13">
    <source>
        <dbReference type="ARBA" id="ARBA00023136"/>
    </source>
</evidence>
<dbReference type="GO" id="GO:0005524">
    <property type="term" value="F:ATP binding"/>
    <property type="evidence" value="ECO:0007669"/>
    <property type="project" value="UniProtKB-UniRule"/>
</dbReference>
<reference evidence="22" key="2">
    <citation type="submission" date="2020-08" db="EMBL/GenBank/DDBJ databases">
        <title>Plant Genome Project.</title>
        <authorList>
            <person name="Zhang R.-G."/>
        </authorList>
    </citation>
    <scope>NUCLEOTIDE SEQUENCE</scope>
    <source>
        <strain evidence="22">Huo1</strain>
        <tissue evidence="22">Leaf</tissue>
    </source>
</reference>
<feature type="domain" description="Protein kinase" evidence="21">
    <location>
        <begin position="621"/>
        <end position="900"/>
    </location>
</feature>
<evidence type="ECO:0000256" key="4">
    <source>
        <dbReference type="ARBA" id="ARBA00022614"/>
    </source>
</evidence>
<feature type="binding site" evidence="18">
    <location>
        <position position="649"/>
    </location>
    <ligand>
        <name>ATP</name>
        <dbReference type="ChEBI" id="CHEBI:30616"/>
    </ligand>
</feature>
<dbReference type="FunFam" id="3.80.10.10:FF:000387">
    <property type="entry name" value="Probable LRR receptor-like serine/threonine-protein kinase At1g06840"/>
    <property type="match status" value="1"/>
</dbReference>
<evidence type="ECO:0000313" key="23">
    <source>
        <dbReference type="Proteomes" id="UP000298416"/>
    </source>
</evidence>
<dbReference type="GO" id="GO:0016020">
    <property type="term" value="C:membrane"/>
    <property type="evidence" value="ECO:0007669"/>
    <property type="project" value="UniProtKB-SubCell"/>
</dbReference>
<evidence type="ECO:0000256" key="19">
    <source>
        <dbReference type="SAM" id="MobiDB-lite"/>
    </source>
</evidence>
<dbReference type="Pfam" id="PF00560">
    <property type="entry name" value="LRR_1"/>
    <property type="match status" value="3"/>
</dbReference>
<dbReference type="SUPFAM" id="SSF56112">
    <property type="entry name" value="Protein kinase-like (PK-like)"/>
    <property type="match status" value="1"/>
</dbReference>
<dbReference type="GO" id="GO:0006952">
    <property type="term" value="P:defense response"/>
    <property type="evidence" value="ECO:0007669"/>
    <property type="project" value="UniProtKB-ARBA"/>
</dbReference>
<comment type="catalytic activity">
    <reaction evidence="17">
        <text>L-seryl-[protein] + ATP = O-phospho-L-seryl-[protein] + ADP + H(+)</text>
        <dbReference type="Rhea" id="RHEA:17989"/>
        <dbReference type="Rhea" id="RHEA-COMP:9863"/>
        <dbReference type="Rhea" id="RHEA-COMP:11604"/>
        <dbReference type="ChEBI" id="CHEBI:15378"/>
        <dbReference type="ChEBI" id="CHEBI:29999"/>
        <dbReference type="ChEBI" id="CHEBI:30616"/>
        <dbReference type="ChEBI" id="CHEBI:83421"/>
        <dbReference type="ChEBI" id="CHEBI:456216"/>
        <dbReference type="EC" id="2.7.11.1"/>
    </reaction>
</comment>
<dbReference type="GO" id="GO:0004674">
    <property type="term" value="F:protein serine/threonine kinase activity"/>
    <property type="evidence" value="ECO:0007669"/>
    <property type="project" value="UniProtKB-KW"/>
</dbReference>
<dbReference type="InterPro" id="IPR000719">
    <property type="entry name" value="Prot_kinase_dom"/>
</dbReference>